<sequence>MRSVFYVALSTLATLAAAAENAFNIPSTGYQFTAGKATTLSWDPTTSGTVTLKLQWGSVLTDSTGSTIVANLPNSGTYTWSVPSDLVNRSDYSIEIISDSNSKEVNYLPRFAVAGATAVATTTTASSTTTTAATSTATPSTTLTTQSKSHSSTTPATSTSSSTSSTTSTTSSTTSATSVPNTNAGMTNRVSGGLVALVLGALALF</sequence>
<dbReference type="PANTHER" id="PTHR40633">
    <property type="entry name" value="MATRIX PROTEIN, PUTATIVE (AFU_ORTHOLOGUE AFUA_8G05410)-RELATED"/>
    <property type="match status" value="1"/>
</dbReference>
<keyword evidence="6" id="KW-1185">Reference proteome</keyword>
<evidence type="ECO:0000256" key="2">
    <source>
        <dbReference type="SAM" id="MobiDB-lite"/>
    </source>
</evidence>
<reference evidence="5 6" key="1">
    <citation type="submission" date="2015-02" db="EMBL/GenBank/DDBJ databases">
        <title>Draft Genome Sequences of Two Closely-Related Aflatoxigenic Aspergillus Species Obtained from the Cote d'Ivoire.</title>
        <authorList>
            <person name="Moore G.G."/>
            <person name="Beltz S.B."/>
            <person name="Mack B.M."/>
        </authorList>
    </citation>
    <scope>NUCLEOTIDE SEQUENCE [LARGE SCALE GENOMIC DNA]</scope>
    <source>
        <strain evidence="5 6">SRRC1468</strain>
    </source>
</reference>
<dbReference type="EMBL" id="JZBS01003066">
    <property type="protein sequence ID" value="KKK16232.1"/>
    <property type="molecule type" value="Genomic_DNA"/>
</dbReference>
<accession>A0A0F8WY21</accession>
<dbReference type="Pfam" id="PF10342">
    <property type="entry name" value="Kre9_KNH"/>
    <property type="match status" value="1"/>
</dbReference>
<feature type="chain" id="PRO_5002529486" description="Yeast cell wall synthesis Kre9/Knh1-like N-terminal domain-containing protein" evidence="3">
    <location>
        <begin position="19"/>
        <end position="205"/>
    </location>
</feature>
<proteinExistence type="predicted"/>
<feature type="compositionally biased region" description="Polar residues" evidence="2">
    <location>
        <begin position="179"/>
        <end position="188"/>
    </location>
</feature>
<dbReference type="STRING" id="308745.A0A0F8WY21"/>
<organism evidence="5 6">
    <name type="scientific">Aspergillus rambellii</name>
    <dbReference type="NCBI Taxonomy" id="308745"/>
    <lineage>
        <taxon>Eukaryota</taxon>
        <taxon>Fungi</taxon>
        <taxon>Dikarya</taxon>
        <taxon>Ascomycota</taxon>
        <taxon>Pezizomycotina</taxon>
        <taxon>Eurotiomycetes</taxon>
        <taxon>Eurotiomycetidae</taxon>
        <taxon>Eurotiales</taxon>
        <taxon>Aspergillaceae</taxon>
        <taxon>Aspergillus</taxon>
        <taxon>Aspergillus subgen. Nidulantes</taxon>
    </lineage>
</organism>
<dbReference type="Proteomes" id="UP000034291">
    <property type="component" value="Unassembled WGS sequence"/>
</dbReference>
<keyword evidence="1 3" id="KW-0732">Signal</keyword>
<protein>
    <recommendedName>
        <fullName evidence="4">Yeast cell wall synthesis Kre9/Knh1-like N-terminal domain-containing protein</fullName>
    </recommendedName>
</protein>
<dbReference type="InterPro" id="IPR018466">
    <property type="entry name" value="Kre9/Knh1-like_N"/>
</dbReference>
<feature type="domain" description="Yeast cell wall synthesis Kre9/Knh1-like N-terminal" evidence="4">
    <location>
        <begin position="26"/>
        <end position="113"/>
    </location>
</feature>
<feature type="compositionally biased region" description="Low complexity" evidence="2">
    <location>
        <begin position="124"/>
        <end position="178"/>
    </location>
</feature>
<gene>
    <name evidence="5" type="ORF">ARAM_001806</name>
</gene>
<dbReference type="OrthoDB" id="2260257at2759"/>
<dbReference type="InterPro" id="IPR052982">
    <property type="entry name" value="SRP1/TIP1-like"/>
</dbReference>
<evidence type="ECO:0000256" key="3">
    <source>
        <dbReference type="SAM" id="SignalP"/>
    </source>
</evidence>
<dbReference type="PANTHER" id="PTHR40633:SF5">
    <property type="entry name" value="ANCHORED PROTEIN, PUTATIVE (AFU_ORTHOLOGUE AFUA_8G04370)-RELATED"/>
    <property type="match status" value="1"/>
</dbReference>
<feature type="signal peptide" evidence="3">
    <location>
        <begin position="1"/>
        <end position="18"/>
    </location>
</feature>
<comment type="caution">
    <text evidence="5">The sequence shown here is derived from an EMBL/GenBank/DDBJ whole genome shotgun (WGS) entry which is preliminary data.</text>
</comment>
<evidence type="ECO:0000256" key="1">
    <source>
        <dbReference type="ARBA" id="ARBA00022729"/>
    </source>
</evidence>
<evidence type="ECO:0000259" key="4">
    <source>
        <dbReference type="Pfam" id="PF10342"/>
    </source>
</evidence>
<dbReference type="AlphaFoldDB" id="A0A0F8WY21"/>
<evidence type="ECO:0000313" key="5">
    <source>
        <dbReference type="EMBL" id="KKK16232.1"/>
    </source>
</evidence>
<feature type="region of interest" description="Disordered" evidence="2">
    <location>
        <begin position="124"/>
        <end position="188"/>
    </location>
</feature>
<name>A0A0F8WY21_9EURO</name>
<evidence type="ECO:0000313" key="6">
    <source>
        <dbReference type="Proteomes" id="UP000034291"/>
    </source>
</evidence>